<reference evidence="2" key="1">
    <citation type="submission" date="2016-04" db="UniProtKB">
        <authorList>
            <consortium name="WormBaseParasite"/>
        </authorList>
    </citation>
    <scope>IDENTIFICATION</scope>
</reference>
<evidence type="ECO:0000313" key="1">
    <source>
        <dbReference type="Proteomes" id="UP000046393"/>
    </source>
</evidence>
<organism evidence="1 2">
    <name type="scientific">Syphacia muris</name>
    <dbReference type="NCBI Taxonomy" id="451379"/>
    <lineage>
        <taxon>Eukaryota</taxon>
        <taxon>Metazoa</taxon>
        <taxon>Ecdysozoa</taxon>
        <taxon>Nematoda</taxon>
        <taxon>Chromadorea</taxon>
        <taxon>Rhabditida</taxon>
        <taxon>Spirurina</taxon>
        <taxon>Oxyuridomorpha</taxon>
        <taxon>Oxyuroidea</taxon>
        <taxon>Oxyuridae</taxon>
        <taxon>Syphacia</taxon>
    </lineage>
</organism>
<dbReference type="WBParaSite" id="SMUV_0000810301-mRNA-1">
    <property type="protein sequence ID" value="SMUV_0000810301-mRNA-1"/>
    <property type="gene ID" value="SMUV_0000810301"/>
</dbReference>
<dbReference type="AlphaFoldDB" id="A0A158R5T9"/>
<proteinExistence type="predicted"/>
<protein>
    <submittedName>
        <fullName evidence="2">Secreted protein</fullName>
    </submittedName>
</protein>
<accession>A0A158R5T9</accession>
<sequence length="326" mass="35246">MENASDDELSSVNVSVAVCGDCGARSDANDYYLAAAATAGGGGGGGVGNNGAAAQMAAQESFIPRCVQAVAAVAVAVAAAAAASAVDDDDDILQLQPAAHIWSNWRRRLHHQQHRRQDDTPFTHNILLTRGTEASRERSFGNDGWMDGWVNGGMKDSDANIGASVVVCSETLLYLLMVTSDDLGKPRRFEVSTMVYAAVAVVAVADCSRHCNARYLHLRSAVAALFSRQINTKLILDQRRLRRCRCWKAVCWLTETDDADHWQAAVALLLVCWAFVAIERQSASDDDAVDRLSSDALIVFSGIYYCCHCFLQAKLVVFVIGIITNE</sequence>
<name>A0A158R5T9_9BILA</name>
<keyword evidence="1" id="KW-1185">Reference proteome</keyword>
<dbReference type="Proteomes" id="UP000046393">
    <property type="component" value="Unplaced"/>
</dbReference>
<evidence type="ECO:0000313" key="2">
    <source>
        <dbReference type="WBParaSite" id="SMUV_0000810301-mRNA-1"/>
    </source>
</evidence>